<feature type="domain" description="Reverse transcriptase/retrotransposon-derived protein RNase H-like" evidence="1">
    <location>
        <begin position="17"/>
        <end position="67"/>
    </location>
</feature>
<dbReference type="InterPro" id="IPR041577">
    <property type="entry name" value="RT_RNaseH_2"/>
</dbReference>
<dbReference type="InterPro" id="IPR043502">
    <property type="entry name" value="DNA/RNA_pol_sf"/>
</dbReference>
<proteinExistence type="predicted"/>
<dbReference type="Pfam" id="PF17919">
    <property type="entry name" value="RT_RNaseH_2"/>
    <property type="match status" value="1"/>
</dbReference>
<dbReference type="OrthoDB" id="1717786at2759"/>
<name>A0A5B6VNY0_9ROSI</name>
<sequence>MLRNPISAMDIAFELKKRLVTAPITLHFELTCDASDFLVGAVLGQRKNKVFHAFYYASRTLTNSQLN</sequence>
<dbReference type="Proteomes" id="UP000325315">
    <property type="component" value="Unassembled WGS sequence"/>
</dbReference>
<reference evidence="3" key="1">
    <citation type="journal article" date="2019" name="Plant Biotechnol. J.">
        <title>Genome sequencing of the Australian wild diploid species Gossypium australe highlights disease resistance and delayed gland morphogenesis.</title>
        <authorList>
            <person name="Cai Y."/>
            <person name="Cai X."/>
            <person name="Wang Q."/>
            <person name="Wang P."/>
            <person name="Zhang Y."/>
            <person name="Cai C."/>
            <person name="Xu Y."/>
            <person name="Wang K."/>
            <person name="Zhou Z."/>
            <person name="Wang C."/>
            <person name="Geng S."/>
            <person name="Li B."/>
            <person name="Dong Q."/>
            <person name="Hou Y."/>
            <person name="Wang H."/>
            <person name="Ai P."/>
            <person name="Liu Z."/>
            <person name="Yi F."/>
            <person name="Sun M."/>
            <person name="An G."/>
            <person name="Cheng J."/>
            <person name="Zhang Y."/>
            <person name="Shi Q."/>
            <person name="Xie Y."/>
            <person name="Shi X."/>
            <person name="Chang Y."/>
            <person name="Huang F."/>
            <person name="Chen Y."/>
            <person name="Hong S."/>
            <person name="Mi L."/>
            <person name="Sun Q."/>
            <person name="Zhang L."/>
            <person name="Zhou B."/>
            <person name="Peng R."/>
            <person name="Zhang X."/>
            <person name="Liu F."/>
        </authorList>
    </citation>
    <scope>NUCLEOTIDE SEQUENCE [LARGE SCALE GENOMIC DNA]</scope>
    <source>
        <strain evidence="3">cv. PA1801</strain>
    </source>
</reference>
<organism evidence="2 3">
    <name type="scientific">Gossypium australe</name>
    <dbReference type="NCBI Taxonomy" id="47621"/>
    <lineage>
        <taxon>Eukaryota</taxon>
        <taxon>Viridiplantae</taxon>
        <taxon>Streptophyta</taxon>
        <taxon>Embryophyta</taxon>
        <taxon>Tracheophyta</taxon>
        <taxon>Spermatophyta</taxon>
        <taxon>Magnoliopsida</taxon>
        <taxon>eudicotyledons</taxon>
        <taxon>Gunneridae</taxon>
        <taxon>Pentapetalae</taxon>
        <taxon>rosids</taxon>
        <taxon>malvids</taxon>
        <taxon>Malvales</taxon>
        <taxon>Malvaceae</taxon>
        <taxon>Malvoideae</taxon>
        <taxon>Gossypium</taxon>
    </lineage>
</organism>
<accession>A0A5B6VNY0</accession>
<dbReference type="EMBL" id="SMMG02000006">
    <property type="protein sequence ID" value="KAA3470773.1"/>
    <property type="molecule type" value="Genomic_DNA"/>
</dbReference>
<comment type="caution">
    <text evidence="2">The sequence shown here is derived from an EMBL/GenBank/DDBJ whole genome shotgun (WGS) entry which is preliminary data.</text>
</comment>
<keyword evidence="3" id="KW-1185">Reference proteome</keyword>
<evidence type="ECO:0000313" key="2">
    <source>
        <dbReference type="EMBL" id="KAA3470773.1"/>
    </source>
</evidence>
<dbReference type="AlphaFoldDB" id="A0A5B6VNY0"/>
<gene>
    <name evidence="2" type="ORF">EPI10_016457</name>
</gene>
<dbReference type="SUPFAM" id="SSF56672">
    <property type="entry name" value="DNA/RNA polymerases"/>
    <property type="match status" value="1"/>
</dbReference>
<protein>
    <submittedName>
        <fullName evidence="2">Retrovirus-related Pol polyprotein from transposon 17.6</fullName>
    </submittedName>
</protein>
<evidence type="ECO:0000259" key="1">
    <source>
        <dbReference type="Pfam" id="PF17919"/>
    </source>
</evidence>
<evidence type="ECO:0000313" key="3">
    <source>
        <dbReference type="Proteomes" id="UP000325315"/>
    </source>
</evidence>